<keyword evidence="4" id="KW-0540">Nuclease</keyword>
<dbReference type="Pfam" id="PF13359">
    <property type="entry name" value="DDE_Tnp_4"/>
    <property type="match status" value="1"/>
</dbReference>
<sequence length="277" mass="31549">MGACTISKIVHEVCLVIWEEFVHDFMPVPTKQLWEKVAKDYYNRWGFPNCIGSLDGKHCQIKCPKNSGSSYFNYLKYFSLVLQGVADAYKKFLTVEVGARGKQSDGGTFASSALLHLMDSNSLNVPPEKNLPGTNIKVPHVLIGDEAYPLKPYLMRPFPSRTLTPAKERFNDNLSRARKCIECTFGILRAKWRLLGKEIEVSSKKAVIIIKCMCLLHNIVREKDGDTDLDYCNVMLDTHNNYWENENLNQRARGTNALQRAKEVRDAFVDYFLNNAS</sequence>
<dbReference type="EnsemblMetazoa" id="XM_008180122.1">
    <property type="protein sequence ID" value="XP_008178344.1"/>
    <property type="gene ID" value="LOC103307803"/>
</dbReference>
<keyword evidence="6" id="KW-0378">Hydrolase</keyword>
<evidence type="ECO:0000259" key="8">
    <source>
        <dbReference type="Pfam" id="PF13359"/>
    </source>
</evidence>
<proteinExistence type="inferred from homology"/>
<reference evidence="10" key="1">
    <citation type="submission" date="2010-06" db="EMBL/GenBank/DDBJ databases">
        <authorList>
            <person name="Jiang H."/>
            <person name="Abraham K."/>
            <person name="Ali S."/>
            <person name="Alsbrooks S.L."/>
            <person name="Anim B.N."/>
            <person name="Anosike U.S."/>
            <person name="Attaway T."/>
            <person name="Bandaranaike D.P."/>
            <person name="Battles P.K."/>
            <person name="Bell S.N."/>
            <person name="Bell A.V."/>
            <person name="Beltran B."/>
            <person name="Bickham C."/>
            <person name="Bustamante Y."/>
            <person name="Caleb T."/>
            <person name="Canada A."/>
            <person name="Cardenas V."/>
            <person name="Carter K."/>
            <person name="Chacko J."/>
            <person name="Chandrabose M.N."/>
            <person name="Chavez D."/>
            <person name="Chavez A."/>
            <person name="Chen L."/>
            <person name="Chu H.-S."/>
            <person name="Claassen K.J."/>
            <person name="Cockrell R."/>
            <person name="Collins M."/>
            <person name="Cooper J.A."/>
            <person name="Cree A."/>
            <person name="Curry S.M."/>
            <person name="Da Y."/>
            <person name="Dao M.D."/>
            <person name="Das B."/>
            <person name="Davila M.-L."/>
            <person name="Davy-Carroll L."/>
            <person name="Denson S."/>
            <person name="Dinh H."/>
            <person name="Ebong V.E."/>
            <person name="Edwards J.R."/>
            <person name="Egan A."/>
            <person name="El-Daye J."/>
            <person name="Escobedo L."/>
            <person name="Fernandez S."/>
            <person name="Fernando P.R."/>
            <person name="Flagg N."/>
            <person name="Forbes L.D."/>
            <person name="Fowler R.G."/>
            <person name="Fu Q."/>
            <person name="Gabisi R.A."/>
            <person name="Ganer J."/>
            <person name="Garbino Pronczuk A."/>
            <person name="Garcia R.M."/>
            <person name="Garner T."/>
            <person name="Garrett T.E."/>
            <person name="Gonzalez D.A."/>
            <person name="Hamid H."/>
            <person name="Hawkins E.S."/>
            <person name="Hirani K."/>
            <person name="Hogues M.E."/>
            <person name="Hollins B."/>
            <person name="Hsiao C.-H."/>
            <person name="Jabil R."/>
            <person name="James M.L."/>
            <person name="Jhangiani S.N."/>
            <person name="Johnson B."/>
            <person name="Johnson Q."/>
            <person name="Joshi V."/>
            <person name="Kalu J.B."/>
            <person name="Kam C."/>
            <person name="Kashfia A."/>
            <person name="Keebler J."/>
            <person name="Kisamo H."/>
            <person name="Kovar C.L."/>
            <person name="Lago L.A."/>
            <person name="Lai C.-Y."/>
            <person name="Laidlaw J."/>
            <person name="Lara F."/>
            <person name="Le T.-K."/>
            <person name="Lee S.L."/>
            <person name="Legall F.H."/>
            <person name="Lemon S.J."/>
            <person name="Lewis L.R."/>
            <person name="Li B."/>
            <person name="Liu Y."/>
            <person name="Liu Y.-S."/>
            <person name="Lopez J."/>
            <person name="Lozado R.J."/>
            <person name="Lu J."/>
            <person name="Madu R.C."/>
            <person name="Maheshwari M."/>
            <person name="Maheshwari R."/>
            <person name="Malloy K."/>
            <person name="Martinez E."/>
            <person name="Mathew T."/>
            <person name="Mercado I.C."/>
            <person name="Mercado C."/>
            <person name="Meyer B."/>
            <person name="Montgomery K."/>
            <person name="Morgan M.B."/>
            <person name="Munidasa M."/>
            <person name="Nazareth L.V."/>
            <person name="Nelson J."/>
            <person name="Ng B.M."/>
            <person name="Nguyen N.B."/>
            <person name="Nguyen P.Q."/>
            <person name="Nguyen T."/>
            <person name="Obregon M."/>
            <person name="Okwuonu G.O."/>
            <person name="Onwere C.G."/>
            <person name="Orozco G."/>
            <person name="Parra A."/>
            <person name="Patel S."/>
            <person name="Patil S."/>
            <person name="Perez A."/>
            <person name="Perez Y."/>
            <person name="Pham C."/>
            <person name="Primus E.L."/>
            <person name="Pu L.-L."/>
            <person name="Puazo M."/>
            <person name="Qin X."/>
            <person name="Quiroz J.B."/>
            <person name="Reese J."/>
            <person name="Richards S."/>
            <person name="Rives C.M."/>
            <person name="Robberts R."/>
            <person name="Ruiz S.J."/>
            <person name="Ruiz M.J."/>
            <person name="Santibanez J."/>
            <person name="Schneider B.W."/>
            <person name="Sisson I."/>
            <person name="Smith M."/>
            <person name="Sodergren E."/>
            <person name="Song X.-Z."/>
            <person name="Song B.B."/>
            <person name="Summersgill H."/>
            <person name="Thelus R."/>
            <person name="Thornton R.D."/>
            <person name="Trejos Z.Y."/>
            <person name="Usmani K."/>
            <person name="Vattathil S."/>
            <person name="Villasana D."/>
            <person name="Walker D.L."/>
            <person name="Wang S."/>
            <person name="Wang K."/>
            <person name="White C.S."/>
            <person name="Williams A.C."/>
            <person name="Williamson J."/>
            <person name="Wilson K."/>
            <person name="Woghiren I.O."/>
            <person name="Woodworth J.R."/>
            <person name="Worley K.C."/>
            <person name="Wright R.A."/>
            <person name="Wu W."/>
            <person name="Young L."/>
            <person name="Zhang L."/>
            <person name="Zhang J."/>
            <person name="Zhu Y."/>
            <person name="Muzny D.M."/>
            <person name="Weinstock G."/>
            <person name="Gibbs R.A."/>
        </authorList>
    </citation>
    <scope>NUCLEOTIDE SEQUENCE [LARGE SCALE GENOMIC DNA]</scope>
    <source>
        <strain evidence="10">LSR1</strain>
    </source>
</reference>
<evidence type="ECO:0000313" key="10">
    <source>
        <dbReference type="Proteomes" id="UP000007819"/>
    </source>
</evidence>
<reference evidence="9" key="2">
    <citation type="submission" date="2022-06" db="UniProtKB">
        <authorList>
            <consortium name="EnsemblMetazoa"/>
        </authorList>
    </citation>
    <scope>IDENTIFICATION</scope>
</reference>
<dbReference type="PANTHER" id="PTHR22930:SF269">
    <property type="entry name" value="NUCLEASE HARBI1-LIKE PROTEIN"/>
    <property type="match status" value="1"/>
</dbReference>
<evidence type="ECO:0000313" key="9">
    <source>
        <dbReference type="EnsemblMetazoa" id="XP_008178344.1"/>
    </source>
</evidence>
<dbReference type="InterPro" id="IPR027806">
    <property type="entry name" value="HARBI1_dom"/>
</dbReference>
<dbReference type="OrthoDB" id="6595824at2759"/>
<feature type="domain" description="DDE Tnp4" evidence="8">
    <location>
        <begin position="54"/>
        <end position="218"/>
    </location>
</feature>
<evidence type="ECO:0000256" key="6">
    <source>
        <dbReference type="ARBA" id="ARBA00022801"/>
    </source>
</evidence>
<dbReference type="InterPro" id="IPR045249">
    <property type="entry name" value="HARBI1-like"/>
</dbReference>
<evidence type="ECO:0000256" key="5">
    <source>
        <dbReference type="ARBA" id="ARBA00022723"/>
    </source>
</evidence>
<keyword evidence="10" id="KW-1185">Reference proteome</keyword>
<organism evidence="9 10">
    <name type="scientific">Acyrthosiphon pisum</name>
    <name type="common">Pea aphid</name>
    <dbReference type="NCBI Taxonomy" id="7029"/>
    <lineage>
        <taxon>Eukaryota</taxon>
        <taxon>Metazoa</taxon>
        <taxon>Ecdysozoa</taxon>
        <taxon>Arthropoda</taxon>
        <taxon>Hexapoda</taxon>
        <taxon>Insecta</taxon>
        <taxon>Pterygota</taxon>
        <taxon>Neoptera</taxon>
        <taxon>Paraneoptera</taxon>
        <taxon>Hemiptera</taxon>
        <taxon>Sternorrhyncha</taxon>
        <taxon>Aphidomorpha</taxon>
        <taxon>Aphidoidea</taxon>
        <taxon>Aphididae</taxon>
        <taxon>Macrosiphini</taxon>
        <taxon>Acyrthosiphon</taxon>
    </lineage>
</organism>
<dbReference type="PANTHER" id="PTHR22930">
    <property type="match status" value="1"/>
</dbReference>
<dbReference type="GO" id="GO:0046872">
    <property type="term" value="F:metal ion binding"/>
    <property type="evidence" value="ECO:0007669"/>
    <property type="project" value="UniProtKB-KW"/>
</dbReference>
<name>A0A8R2B165_ACYPI</name>
<keyword evidence="5" id="KW-0479">Metal-binding</keyword>
<comment type="subcellular location">
    <subcellularLocation>
        <location evidence="2">Nucleus</location>
    </subcellularLocation>
</comment>
<accession>A0A8R2B165</accession>
<protein>
    <recommendedName>
        <fullName evidence="8">DDE Tnp4 domain-containing protein</fullName>
    </recommendedName>
</protein>
<dbReference type="RefSeq" id="XP_008178344.1">
    <property type="nucleotide sequence ID" value="XM_008180122.1"/>
</dbReference>
<evidence type="ECO:0000256" key="1">
    <source>
        <dbReference type="ARBA" id="ARBA00001968"/>
    </source>
</evidence>
<keyword evidence="7" id="KW-0539">Nucleus</keyword>
<comment type="similarity">
    <text evidence="3">Belongs to the HARBI1 family.</text>
</comment>
<dbReference type="KEGG" id="api:103307803"/>
<evidence type="ECO:0000256" key="7">
    <source>
        <dbReference type="ARBA" id="ARBA00023242"/>
    </source>
</evidence>
<evidence type="ECO:0000256" key="3">
    <source>
        <dbReference type="ARBA" id="ARBA00006958"/>
    </source>
</evidence>
<evidence type="ECO:0000256" key="2">
    <source>
        <dbReference type="ARBA" id="ARBA00004123"/>
    </source>
</evidence>
<dbReference type="AlphaFoldDB" id="A0A8R2B165"/>
<comment type="cofactor">
    <cofactor evidence="1">
        <name>a divalent metal cation</name>
        <dbReference type="ChEBI" id="CHEBI:60240"/>
    </cofactor>
</comment>
<evidence type="ECO:0000256" key="4">
    <source>
        <dbReference type="ARBA" id="ARBA00022722"/>
    </source>
</evidence>
<dbReference type="GO" id="GO:0004518">
    <property type="term" value="F:nuclease activity"/>
    <property type="evidence" value="ECO:0007669"/>
    <property type="project" value="UniProtKB-KW"/>
</dbReference>
<dbReference type="GeneID" id="103307803"/>
<dbReference type="GO" id="GO:0016787">
    <property type="term" value="F:hydrolase activity"/>
    <property type="evidence" value="ECO:0007669"/>
    <property type="project" value="UniProtKB-KW"/>
</dbReference>
<dbReference type="Proteomes" id="UP000007819">
    <property type="component" value="Chromosome X"/>
</dbReference>
<dbReference type="GO" id="GO:0005634">
    <property type="term" value="C:nucleus"/>
    <property type="evidence" value="ECO:0007669"/>
    <property type="project" value="UniProtKB-SubCell"/>
</dbReference>